<dbReference type="AlphaFoldDB" id="A0A915D0Q0"/>
<feature type="compositionally biased region" description="Low complexity" evidence="1">
    <location>
        <begin position="30"/>
        <end position="50"/>
    </location>
</feature>
<dbReference type="Proteomes" id="UP000887574">
    <property type="component" value="Unplaced"/>
</dbReference>
<reference evidence="3" key="1">
    <citation type="submission" date="2022-11" db="UniProtKB">
        <authorList>
            <consortium name="WormBaseParasite"/>
        </authorList>
    </citation>
    <scope>IDENTIFICATION</scope>
</reference>
<dbReference type="WBParaSite" id="jg14311">
    <property type="protein sequence ID" value="jg14311"/>
    <property type="gene ID" value="jg14311"/>
</dbReference>
<evidence type="ECO:0000256" key="1">
    <source>
        <dbReference type="SAM" id="MobiDB-lite"/>
    </source>
</evidence>
<name>A0A915D0Q0_9BILA</name>
<evidence type="ECO:0000313" key="3">
    <source>
        <dbReference type="WBParaSite" id="jg14311"/>
    </source>
</evidence>
<sequence length="81" mass="8611">MADEIMCNKAVGSNNTRRNVRPGFAEDVYGSGSRSNSQQQQSTTSLGSYTDSGVNCDRDDSSSNDLCVSALANVDLHSCQS</sequence>
<proteinExistence type="predicted"/>
<organism evidence="2 3">
    <name type="scientific">Ditylenchus dipsaci</name>
    <dbReference type="NCBI Taxonomy" id="166011"/>
    <lineage>
        <taxon>Eukaryota</taxon>
        <taxon>Metazoa</taxon>
        <taxon>Ecdysozoa</taxon>
        <taxon>Nematoda</taxon>
        <taxon>Chromadorea</taxon>
        <taxon>Rhabditida</taxon>
        <taxon>Tylenchina</taxon>
        <taxon>Tylenchomorpha</taxon>
        <taxon>Sphaerularioidea</taxon>
        <taxon>Anguinidae</taxon>
        <taxon>Anguininae</taxon>
        <taxon>Ditylenchus</taxon>
    </lineage>
</organism>
<keyword evidence="2" id="KW-1185">Reference proteome</keyword>
<feature type="region of interest" description="Disordered" evidence="1">
    <location>
        <begin position="1"/>
        <end position="63"/>
    </location>
</feature>
<accession>A0A915D0Q0</accession>
<evidence type="ECO:0000313" key="2">
    <source>
        <dbReference type="Proteomes" id="UP000887574"/>
    </source>
</evidence>
<protein>
    <submittedName>
        <fullName evidence="3">Uncharacterized protein</fullName>
    </submittedName>
</protein>